<feature type="domain" description="Phospholipid/glycerol acyltransferase" evidence="4">
    <location>
        <begin position="79"/>
        <end position="307"/>
    </location>
</feature>
<organism evidence="6 7">
    <name type="scientific">Candida dubliniensis (strain CD36 / ATCC MYA-646 / CBS 7987 / NCPF 3949 / NRRL Y-17841)</name>
    <name type="common">Yeast</name>
    <dbReference type="NCBI Taxonomy" id="573826"/>
    <lineage>
        <taxon>Eukaryota</taxon>
        <taxon>Fungi</taxon>
        <taxon>Dikarya</taxon>
        <taxon>Ascomycota</taxon>
        <taxon>Saccharomycotina</taxon>
        <taxon>Pichiomycetes</taxon>
        <taxon>Debaryomycetaceae</taxon>
        <taxon>Candida/Lodderomyces clade</taxon>
        <taxon>Candida</taxon>
    </lineage>
</organism>
<feature type="coiled-coil region" evidence="1">
    <location>
        <begin position="581"/>
        <end position="608"/>
    </location>
</feature>
<dbReference type="HOGENOM" id="CLU_007860_1_0_1"/>
<feature type="transmembrane region" description="Helical" evidence="3">
    <location>
        <begin position="506"/>
        <end position="528"/>
    </location>
</feature>
<dbReference type="PANTHER" id="PTHR31605:SF2">
    <property type="entry name" value="GLYCEROL-3-PHOSPHATE O-ACYLTRANSFERASE 2"/>
    <property type="match status" value="1"/>
</dbReference>
<evidence type="ECO:0000313" key="5">
    <source>
        <dbReference type="CGD" id="CAL0000171179"/>
    </source>
</evidence>
<dbReference type="AlphaFoldDB" id="B9WAV5"/>
<proteinExistence type="predicted"/>
<evidence type="ECO:0000256" key="2">
    <source>
        <dbReference type="SAM" id="MobiDB-lite"/>
    </source>
</evidence>
<evidence type="ECO:0000313" key="7">
    <source>
        <dbReference type="Proteomes" id="UP000002605"/>
    </source>
</evidence>
<reference evidence="6 7" key="1">
    <citation type="journal article" date="2009" name="Genome Res.">
        <title>Comparative genomics of the fungal pathogens Candida dubliniensis and Candida albicans.</title>
        <authorList>
            <person name="Jackson A.P."/>
            <person name="Gamble J.A."/>
            <person name="Yeomans T."/>
            <person name="Moran G.P."/>
            <person name="Saunders D."/>
            <person name="Harris D."/>
            <person name="Aslett M."/>
            <person name="Barrell J.F."/>
            <person name="Butler G."/>
            <person name="Citiulo F."/>
            <person name="Coleman D.C."/>
            <person name="de Groot P.W.J."/>
            <person name="Goodwin T.J."/>
            <person name="Quail M.A."/>
            <person name="McQuillan J."/>
            <person name="Munro C.A."/>
            <person name="Pain A."/>
            <person name="Poulter R.T."/>
            <person name="Rajandream M.A."/>
            <person name="Renauld H."/>
            <person name="Spiering M.J."/>
            <person name="Tivey A."/>
            <person name="Gow N.A.R."/>
            <person name="Barrell B."/>
            <person name="Sullivan D.J."/>
            <person name="Berriman M."/>
        </authorList>
    </citation>
    <scope>NUCLEOTIDE SEQUENCE [LARGE SCALE GENOMIC DNA]</scope>
    <source>
        <strain evidence="7">CD36 / ATCC MYA-646 / CBS 7987 / NCPF 3949 / NRRL Y-17841</strain>
    </source>
</reference>
<keyword evidence="6" id="KW-0808">Transferase</keyword>
<dbReference type="InterPro" id="IPR002123">
    <property type="entry name" value="Plipid/glycerol_acylTrfase"/>
</dbReference>
<accession>B9WAV5</accession>
<dbReference type="InterPro" id="IPR052744">
    <property type="entry name" value="GPAT/DAPAT"/>
</dbReference>
<dbReference type="EMBL" id="FM992689">
    <property type="protein sequence ID" value="CAX43525.1"/>
    <property type="molecule type" value="Genomic_DNA"/>
</dbReference>
<dbReference type="KEGG" id="cdu:CD36_17480"/>
<feature type="region of interest" description="Disordered" evidence="2">
    <location>
        <begin position="1"/>
        <end position="27"/>
    </location>
</feature>
<gene>
    <name evidence="5" type="ordered locus">Cd36_17480</name>
    <name evidence="6" type="ORF">CD36_17480</name>
</gene>
<dbReference type="SMART" id="SM00563">
    <property type="entry name" value="PlsC"/>
    <property type="match status" value="1"/>
</dbReference>
<dbReference type="PANTHER" id="PTHR31605">
    <property type="entry name" value="GLYCEROL-3-PHOSPHATE O-ACYLTRANSFERASE 1"/>
    <property type="match status" value="1"/>
</dbReference>
<feature type="transmembrane region" description="Helical" evidence="3">
    <location>
        <begin position="540"/>
        <end position="558"/>
    </location>
</feature>
<evidence type="ECO:0000256" key="3">
    <source>
        <dbReference type="SAM" id="Phobius"/>
    </source>
</evidence>
<keyword evidence="3" id="KW-0472">Membrane</keyword>
<dbReference type="GO" id="GO:0008654">
    <property type="term" value="P:phospholipid biosynthetic process"/>
    <property type="evidence" value="ECO:0007669"/>
    <property type="project" value="TreeGrafter"/>
</dbReference>
<feature type="compositionally biased region" description="Low complexity" evidence="2">
    <location>
        <begin position="8"/>
        <end position="19"/>
    </location>
</feature>
<feature type="compositionally biased region" description="Basic and acidic residues" evidence="2">
    <location>
        <begin position="688"/>
        <end position="702"/>
    </location>
</feature>
<dbReference type="eggNOG" id="ENOG502QQ2N">
    <property type="taxonomic scope" value="Eukaryota"/>
</dbReference>
<dbReference type="GO" id="GO:0016287">
    <property type="term" value="F:glycerone-phosphate O-acyltransferase activity"/>
    <property type="evidence" value="ECO:0007669"/>
    <property type="project" value="UniProtKB-EC"/>
</dbReference>
<keyword evidence="3" id="KW-0812">Transmembrane</keyword>
<dbReference type="OrthoDB" id="2427554at2759"/>
<dbReference type="EC" id="2.3.1.42" evidence="6"/>
<evidence type="ECO:0000259" key="4">
    <source>
        <dbReference type="SMART" id="SM00563"/>
    </source>
</evidence>
<dbReference type="SUPFAM" id="SSF69593">
    <property type="entry name" value="Glycerol-3-phosphate (1)-acyltransferase"/>
    <property type="match status" value="2"/>
</dbReference>
<protein>
    <submittedName>
        <fullName evidence="6">Glycerol-3-phosphate o-acyltransferase, putative</fullName>
        <ecNumber evidence="6">2.3.1.42</ecNumber>
    </submittedName>
</protein>
<sequence>MSRETPDSLSSSFSSTTTSQPHPHKHGKKKSMLHYFQLIIRSITYDLVLFFFDCVVHTFFRDIRSTGNFNIPQNGPVIFVIAPHHNQFVDGLVVMTKVKEISNRRIAFLIAKKSYDRMIIGQAAKLCGSIPVERAQDFLKSGQGKVFVDPSDDCILIGENTAFTKQCQKKGLIGLPNSLGNCQIASIEDDTHLTLTKPFSSKNTEIQSRIDKTLRDGTSFKIAPHIDNHVVFENVFNHLNDGNILGIFPEGGSHDRPDLLPLKPGVAIMALGAIAQQMEEYEDNDNNGNGKYEIQPISVVPVGLNYFHPHKFRSRVVIEFGKPIVVDQSMGKEYMEHHRNTVDKLLKVVTFGLKQVTLTCDDYDTLMVLQAARRLYTSTNREQIPLPMVVEMDRRLIKGYQQYKDEPDVKKLRDAVYHYNRKLMRLNLHDHQVESLDKFDKLKTFQMFVSRFFKFSLFMGLSLPGIILFSPVFITSKKISARKAKEALASSSVKIKAKDVLSTWKILVALVLAPALYIFYSIIGTYLIVKSQLVPHLSTIIIFSICYGWAVLTTYASLRVGEIGVDYYKSLKPLFISLISYEKDQLQIRELKKTREELRQRVNLFCNNYGPGMFEDYDEFYRNYNQMETETDYDEYNPPPPHKALRRQNSWNSLDLTLNNLSDIPIFSAADLEQSNDISTSESSDEVNNEKEVEAEDVENHSNEISLRLRKAMRAKRQNSF</sequence>
<dbReference type="GO" id="GO:0004366">
    <property type="term" value="F:glycerol-3-phosphate O-acyltransferase activity"/>
    <property type="evidence" value="ECO:0007669"/>
    <property type="project" value="TreeGrafter"/>
</dbReference>
<dbReference type="Proteomes" id="UP000002605">
    <property type="component" value="Chromosome 2"/>
</dbReference>
<dbReference type="VEuPathDB" id="FungiDB:CD36_17480"/>
<dbReference type="GeneID" id="8045785"/>
<keyword evidence="3" id="KW-1133">Transmembrane helix</keyword>
<keyword evidence="1" id="KW-0175">Coiled coil</keyword>
<feature type="region of interest" description="Disordered" evidence="2">
    <location>
        <begin position="675"/>
        <end position="704"/>
    </location>
</feature>
<feature type="transmembrane region" description="Helical" evidence="3">
    <location>
        <begin position="452"/>
        <end position="474"/>
    </location>
</feature>
<dbReference type="CGD" id="CAL0000171179">
    <property type="gene designation" value="Cd36_17480"/>
</dbReference>
<name>B9WAV5_CANDC</name>
<evidence type="ECO:0000256" key="1">
    <source>
        <dbReference type="SAM" id="Coils"/>
    </source>
</evidence>
<dbReference type="RefSeq" id="XP_002418225.1">
    <property type="nucleotide sequence ID" value="XM_002418180.1"/>
</dbReference>
<keyword evidence="7" id="KW-1185">Reference proteome</keyword>
<keyword evidence="6" id="KW-0012">Acyltransferase</keyword>
<evidence type="ECO:0000313" key="6">
    <source>
        <dbReference type="EMBL" id="CAX43525.1"/>
    </source>
</evidence>
<feature type="transmembrane region" description="Helical" evidence="3">
    <location>
        <begin position="38"/>
        <end position="60"/>
    </location>
</feature>